<keyword evidence="2" id="KW-0285">Flavoprotein</keyword>
<dbReference type="InterPro" id="IPR051799">
    <property type="entry name" value="NADH_flavin_oxidoreductase"/>
</dbReference>
<dbReference type="PANTHER" id="PTHR43656">
    <property type="entry name" value="BINDING OXIDOREDUCTASE, PUTATIVE (AFU_ORTHOLOGUE AFUA_2G08260)-RELATED"/>
    <property type="match status" value="1"/>
</dbReference>
<evidence type="ECO:0000256" key="4">
    <source>
        <dbReference type="ARBA" id="ARBA00023002"/>
    </source>
</evidence>
<name>A0A8K0L812_9PEZI</name>
<dbReference type="Gene3D" id="3.20.20.70">
    <property type="entry name" value="Aldolase class I"/>
    <property type="match status" value="1"/>
</dbReference>
<evidence type="ECO:0000256" key="2">
    <source>
        <dbReference type="ARBA" id="ARBA00022630"/>
    </source>
</evidence>
<dbReference type="SUPFAM" id="SSF51395">
    <property type="entry name" value="FMN-linked oxidoreductases"/>
    <property type="match status" value="1"/>
</dbReference>
<dbReference type="AlphaFoldDB" id="A0A8K0L812"/>
<dbReference type="PANTHER" id="PTHR43656:SF5">
    <property type="entry name" value="NADH:FLAVIN OXIDOREDUCTASE_NADH OXIDASE N-TERMINAL DOMAIN-CONTAINING PROTEIN"/>
    <property type="match status" value="1"/>
</dbReference>
<evidence type="ECO:0000256" key="3">
    <source>
        <dbReference type="ARBA" id="ARBA00022643"/>
    </source>
</evidence>
<proteinExistence type="inferred from homology"/>
<dbReference type="CDD" id="cd04733">
    <property type="entry name" value="OYE_like_2_FMN"/>
    <property type="match status" value="1"/>
</dbReference>
<dbReference type="GO" id="GO:0016491">
    <property type="term" value="F:oxidoreductase activity"/>
    <property type="evidence" value="ECO:0007669"/>
    <property type="project" value="UniProtKB-KW"/>
</dbReference>
<accession>A0A8K0L812</accession>
<keyword evidence="8" id="KW-1185">Reference proteome</keyword>
<comment type="caution">
    <text evidence="7">The sequence shown here is derived from an EMBL/GenBank/DDBJ whole genome shotgun (WGS) entry which is preliminary data.</text>
</comment>
<protein>
    <recommendedName>
        <fullName evidence="6">NADH:flavin oxidoreductase/NADH oxidase N-terminal domain-containing protein</fullName>
    </recommendedName>
</protein>
<dbReference type="EMBL" id="JAESVG020000003">
    <property type="protein sequence ID" value="KAG8629451.1"/>
    <property type="molecule type" value="Genomic_DNA"/>
</dbReference>
<sequence>MAKIDASPLGAPLKFEFSGRTAPNRFLKGAMSERLASWDPKVHENRGIPSSELINLYRRWGEAEFGIILSGNVMVDYTHLEAAGNPIIPLDAPFSGPRFEAFKEMATLGKAHGSLMIAQVGNAGRQTESKVEPNPISASDIQLIAKNGRSYAKPRPATLDDISFLSKSFAHAAEYLEKAGWDGMQLHGAHGYLIAQFLSRTTNKRTDQYGGDIANRARLVVEIGAEIRRHTRPDFVLGIKLNSVEFQDDGFTPEEARELCTILQDSKFDFVELSGGTYESSGFVHKSESTKKREAFFLQFAETITPALTKTKSYITGGLRSVPAMLAALDVVDGVGLGRPATHEPLLPKDILAKQSDGARKILVGDDQFPLTMAASVVQIRQVAEDKAPLDLTRKEDYEALVKDLKAWQEHLAKDTGFTDNRPAPIVSLPGKPFRDARL</sequence>
<feature type="domain" description="NADH:flavin oxidoreductase/NADH oxidase N-terminal" evidence="6">
    <location>
        <begin position="20"/>
        <end position="278"/>
    </location>
</feature>
<keyword evidence="3" id="KW-0288">FMN</keyword>
<evidence type="ECO:0000313" key="7">
    <source>
        <dbReference type="EMBL" id="KAG8629451.1"/>
    </source>
</evidence>
<keyword evidence="4" id="KW-0560">Oxidoreductase</keyword>
<evidence type="ECO:0000256" key="1">
    <source>
        <dbReference type="ARBA" id="ARBA00005979"/>
    </source>
</evidence>
<dbReference type="InterPro" id="IPR013785">
    <property type="entry name" value="Aldolase_TIM"/>
</dbReference>
<dbReference type="Proteomes" id="UP000809789">
    <property type="component" value="Unassembled WGS sequence"/>
</dbReference>
<feature type="region of interest" description="Disordered" evidence="5">
    <location>
        <begin position="419"/>
        <end position="439"/>
    </location>
</feature>
<reference evidence="7" key="1">
    <citation type="submission" date="2021-07" db="EMBL/GenBank/DDBJ databases">
        <title>Elsinoe batatas strain:CRI-CJ2 Genome sequencing and assembly.</title>
        <authorList>
            <person name="Huang L."/>
        </authorList>
    </citation>
    <scope>NUCLEOTIDE SEQUENCE</scope>
    <source>
        <strain evidence="7">CRI-CJ2</strain>
    </source>
</reference>
<organism evidence="7 8">
    <name type="scientific">Elsinoe batatas</name>
    <dbReference type="NCBI Taxonomy" id="2601811"/>
    <lineage>
        <taxon>Eukaryota</taxon>
        <taxon>Fungi</taxon>
        <taxon>Dikarya</taxon>
        <taxon>Ascomycota</taxon>
        <taxon>Pezizomycotina</taxon>
        <taxon>Dothideomycetes</taxon>
        <taxon>Dothideomycetidae</taxon>
        <taxon>Myriangiales</taxon>
        <taxon>Elsinoaceae</taxon>
        <taxon>Elsinoe</taxon>
    </lineage>
</organism>
<gene>
    <name evidence="7" type="ORF">KVT40_003316</name>
</gene>
<evidence type="ECO:0000256" key="5">
    <source>
        <dbReference type="SAM" id="MobiDB-lite"/>
    </source>
</evidence>
<evidence type="ECO:0000259" key="6">
    <source>
        <dbReference type="Pfam" id="PF00724"/>
    </source>
</evidence>
<evidence type="ECO:0000313" key="8">
    <source>
        <dbReference type="Proteomes" id="UP000809789"/>
    </source>
</evidence>
<comment type="similarity">
    <text evidence="1">Belongs to the NADH:flavin oxidoreductase/NADH oxidase family.</text>
</comment>
<dbReference type="InterPro" id="IPR001155">
    <property type="entry name" value="OxRdtase_FMN_N"/>
</dbReference>
<dbReference type="OrthoDB" id="1663137at2759"/>
<dbReference type="GO" id="GO:0010181">
    <property type="term" value="F:FMN binding"/>
    <property type="evidence" value="ECO:0007669"/>
    <property type="project" value="InterPro"/>
</dbReference>
<dbReference type="Pfam" id="PF00724">
    <property type="entry name" value="Oxidored_FMN"/>
    <property type="match status" value="1"/>
</dbReference>